<evidence type="ECO:0000313" key="3">
    <source>
        <dbReference type="EMBL" id="VEL35851.1"/>
    </source>
</evidence>
<proteinExistence type="predicted"/>
<evidence type="ECO:0008006" key="5">
    <source>
        <dbReference type="Google" id="ProtNLM"/>
    </source>
</evidence>
<organism evidence="3 4">
    <name type="scientific">Protopolystoma xenopodis</name>
    <dbReference type="NCBI Taxonomy" id="117903"/>
    <lineage>
        <taxon>Eukaryota</taxon>
        <taxon>Metazoa</taxon>
        <taxon>Spiralia</taxon>
        <taxon>Lophotrochozoa</taxon>
        <taxon>Platyhelminthes</taxon>
        <taxon>Monogenea</taxon>
        <taxon>Polyopisthocotylea</taxon>
        <taxon>Polystomatidea</taxon>
        <taxon>Polystomatidae</taxon>
        <taxon>Protopolystoma</taxon>
    </lineage>
</organism>
<feature type="chain" id="PRO_5019367289" description="Secreted protein" evidence="2">
    <location>
        <begin position="26"/>
        <end position="127"/>
    </location>
</feature>
<dbReference type="EMBL" id="CAAALY010250824">
    <property type="protein sequence ID" value="VEL35851.1"/>
    <property type="molecule type" value="Genomic_DNA"/>
</dbReference>
<evidence type="ECO:0000256" key="2">
    <source>
        <dbReference type="SAM" id="SignalP"/>
    </source>
</evidence>
<keyword evidence="4" id="KW-1185">Reference proteome</keyword>
<comment type="caution">
    <text evidence="3">The sequence shown here is derived from an EMBL/GenBank/DDBJ whole genome shotgun (WGS) entry which is preliminary data.</text>
</comment>
<evidence type="ECO:0000256" key="1">
    <source>
        <dbReference type="SAM" id="MobiDB-lite"/>
    </source>
</evidence>
<keyword evidence="2" id="KW-0732">Signal</keyword>
<dbReference type="Proteomes" id="UP000784294">
    <property type="component" value="Unassembled WGS sequence"/>
</dbReference>
<feature type="region of interest" description="Disordered" evidence="1">
    <location>
        <begin position="66"/>
        <end position="88"/>
    </location>
</feature>
<protein>
    <recommendedName>
        <fullName evidence="5">Secreted protein</fullName>
    </recommendedName>
</protein>
<sequence length="127" mass="14189">MQAYRALSQIYHLLILACFSPGLKCTPQAPKQPLFLSTSHQARQAQEHILRTLSAYRLHIRTSAHLRPHSHPSPHPDAPRSATALQQAHGRHHMLLPHILPADDLSFHSASFSVFRCEAAGISPTRQ</sequence>
<gene>
    <name evidence="3" type="ORF">PXEA_LOCUS29291</name>
</gene>
<dbReference type="PROSITE" id="PS51257">
    <property type="entry name" value="PROKAR_LIPOPROTEIN"/>
    <property type="match status" value="1"/>
</dbReference>
<dbReference type="AlphaFoldDB" id="A0A448XGE1"/>
<reference evidence="3" key="1">
    <citation type="submission" date="2018-11" db="EMBL/GenBank/DDBJ databases">
        <authorList>
            <consortium name="Pathogen Informatics"/>
        </authorList>
    </citation>
    <scope>NUCLEOTIDE SEQUENCE</scope>
</reference>
<accession>A0A448XGE1</accession>
<evidence type="ECO:0000313" key="4">
    <source>
        <dbReference type="Proteomes" id="UP000784294"/>
    </source>
</evidence>
<name>A0A448XGE1_9PLAT</name>
<feature type="signal peptide" evidence="2">
    <location>
        <begin position="1"/>
        <end position="25"/>
    </location>
</feature>